<feature type="region of interest" description="Disordered" evidence="1">
    <location>
        <begin position="66"/>
        <end position="89"/>
    </location>
</feature>
<accession>A0A4Z2GMM0</accession>
<comment type="caution">
    <text evidence="2">The sequence shown here is derived from an EMBL/GenBank/DDBJ whole genome shotgun (WGS) entry which is preliminary data.</text>
</comment>
<feature type="compositionally biased region" description="Acidic residues" evidence="1">
    <location>
        <begin position="31"/>
        <end position="46"/>
    </location>
</feature>
<sequence>MQTRSGEGERSVTLVCTGRREAEWQWWGSGEWEEKEEEEEEEEEEGPVSPVRTLAVPWPAAGSPEALKAKTKPWECPLHSPDNSVAAPA</sequence>
<name>A0A4Z2GMM0_9TELE</name>
<evidence type="ECO:0000313" key="2">
    <source>
        <dbReference type="EMBL" id="TNN54471.1"/>
    </source>
</evidence>
<protein>
    <submittedName>
        <fullName evidence="2">Uncharacterized protein</fullName>
    </submittedName>
</protein>
<feature type="region of interest" description="Disordered" evidence="1">
    <location>
        <begin position="28"/>
        <end position="53"/>
    </location>
</feature>
<keyword evidence="3" id="KW-1185">Reference proteome</keyword>
<evidence type="ECO:0000256" key="1">
    <source>
        <dbReference type="SAM" id="MobiDB-lite"/>
    </source>
</evidence>
<reference evidence="2 3" key="1">
    <citation type="submission" date="2019-03" db="EMBL/GenBank/DDBJ databases">
        <title>First draft genome of Liparis tanakae, snailfish: a comprehensive survey of snailfish specific genes.</title>
        <authorList>
            <person name="Kim W."/>
            <person name="Song I."/>
            <person name="Jeong J.-H."/>
            <person name="Kim D."/>
            <person name="Kim S."/>
            <person name="Ryu S."/>
            <person name="Song J.Y."/>
            <person name="Lee S.K."/>
        </authorList>
    </citation>
    <scope>NUCLEOTIDE SEQUENCE [LARGE SCALE GENOMIC DNA]</scope>
    <source>
        <tissue evidence="2">Muscle</tissue>
    </source>
</reference>
<proteinExistence type="predicted"/>
<gene>
    <name evidence="2" type="ORF">EYF80_035309</name>
</gene>
<dbReference type="AlphaFoldDB" id="A0A4Z2GMM0"/>
<dbReference type="Proteomes" id="UP000314294">
    <property type="component" value="Unassembled WGS sequence"/>
</dbReference>
<organism evidence="2 3">
    <name type="scientific">Liparis tanakae</name>
    <name type="common">Tanaka's snailfish</name>
    <dbReference type="NCBI Taxonomy" id="230148"/>
    <lineage>
        <taxon>Eukaryota</taxon>
        <taxon>Metazoa</taxon>
        <taxon>Chordata</taxon>
        <taxon>Craniata</taxon>
        <taxon>Vertebrata</taxon>
        <taxon>Euteleostomi</taxon>
        <taxon>Actinopterygii</taxon>
        <taxon>Neopterygii</taxon>
        <taxon>Teleostei</taxon>
        <taxon>Neoteleostei</taxon>
        <taxon>Acanthomorphata</taxon>
        <taxon>Eupercaria</taxon>
        <taxon>Perciformes</taxon>
        <taxon>Cottioidei</taxon>
        <taxon>Cottales</taxon>
        <taxon>Liparidae</taxon>
        <taxon>Liparis</taxon>
    </lineage>
</organism>
<dbReference type="EMBL" id="SRLO01000483">
    <property type="protein sequence ID" value="TNN54471.1"/>
    <property type="molecule type" value="Genomic_DNA"/>
</dbReference>
<evidence type="ECO:0000313" key="3">
    <source>
        <dbReference type="Proteomes" id="UP000314294"/>
    </source>
</evidence>